<name>A0A172YI05_9GAMM</name>
<dbReference type="CDD" id="cd07559">
    <property type="entry name" value="ALDH_ACDHII_AcoD-like"/>
    <property type="match status" value="1"/>
</dbReference>
<dbReference type="Pfam" id="PF00171">
    <property type="entry name" value="Aldedh"/>
    <property type="match status" value="1"/>
</dbReference>
<dbReference type="Proteomes" id="UP000077875">
    <property type="component" value="Chromosome"/>
</dbReference>
<evidence type="ECO:0000256" key="4">
    <source>
        <dbReference type="RuleBase" id="RU003345"/>
    </source>
</evidence>
<keyword evidence="7" id="KW-1185">Reference proteome</keyword>
<evidence type="ECO:0000256" key="2">
    <source>
        <dbReference type="ARBA" id="ARBA00023002"/>
    </source>
</evidence>
<dbReference type="FunFam" id="3.40.309.10:FF:000012">
    <property type="entry name" value="Betaine aldehyde dehydrogenase"/>
    <property type="match status" value="1"/>
</dbReference>
<dbReference type="Gene3D" id="3.40.309.10">
    <property type="entry name" value="Aldehyde Dehydrogenase, Chain A, domain 2"/>
    <property type="match status" value="1"/>
</dbReference>
<dbReference type="STRING" id="376489.A5892_16565"/>
<feature type="domain" description="Aldehyde dehydrogenase" evidence="5">
    <location>
        <begin position="34"/>
        <end position="493"/>
    </location>
</feature>
<dbReference type="AlphaFoldDB" id="A0A172YI05"/>
<protein>
    <submittedName>
        <fullName evidence="6">Aldehyde dehydrogenase</fullName>
    </submittedName>
</protein>
<comment type="similarity">
    <text evidence="1 4">Belongs to the aldehyde dehydrogenase family.</text>
</comment>
<reference evidence="6 7" key="1">
    <citation type="submission" date="2016-04" db="EMBL/GenBank/DDBJ databases">
        <title>Complete Genome Sequence of Halotalea alkalilenta IHB B 13600.</title>
        <authorList>
            <person name="Swarnkar M.K."/>
            <person name="Sharma A."/>
            <person name="Kaushal K."/>
            <person name="Soni R."/>
            <person name="Rana S."/>
            <person name="Singh A.K."/>
            <person name="Gulati A."/>
        </authorList>
    </citation>
    <scope>NUCLEOTIDE SEQUENCE [LARGE SCALE GENOMIC DNA]</scope>
    <source>
        <strain evidence="6 7">IHB B 13600</strain>
    </source>
</reference>
<proteinExistence type="inferred from homology"/>
<dbReference type="InterPro" id="IPR016162">
    <property type="entry name" value="Ald_DH_N"/>
</dbReference>
<sequence>MQYVHPGSPGAIVEFASRYGNFIGGEFVAPIEGKYFSNSSPVTGNDIAEFPRSSAADIDRALDAAHAAAPAWGKLSPQQRSLILLAIADRMEQNLEKLAVAETWDNGKPIRETLNADVPLAADHFRYFAGVIRAQEGSLAEIDEYTTAYHFHEPLGVVGQIIPWNFPLLMAAWKLAPALAAGNCVVLKPAEQTPLSITLFAELVNDLLPAGTLNIVHGFGREAGEALATSKRIAKIAFTGSTPVGSHILHCAAENIIPSTVELGGKSPNIFFEDIMQAEDSFIEKAAEGLVLGFFNQGEVCTCPSRALIQSSIYDSFMQRVLDKVATIKRGDPLDTETMVGAQASEQQFDKIMSYLEIARGEGAELLSGGRAERLEGSLSKGYYIQPTLLKGSNKMRVFQEEIFGPVVAIATFEDEAEALAIANDTEFGLGAGVWTRDINRAYRMGRAIQAGRVWTNCYHLYPAHAAFGGYKKSGIGRETHKMILDHYQQTKNLLVSYDPKPIGLF</sequence>
<dbReference type="FunFam" id="3.40.605.10:FF:000001">
    <property type="entry name" value="Aldehyde dehydrogenase 1"/>
    <property type="match status" value="1"/>
</dbReference>
<organism evidence="6 7">
    <name type="scientific">Halotalea alkalilenta</name>
    <dbReference type="NCBI Taxonomy" id="376489"/>
    <lineage>
        <taxon>Bacteria</taxon>
        <taxon>Pseudomonadati</taxon>
        <taxon>Pseudomonadota</taxon>
        <taxon>Gammaproteobacteria</taxon>
        <taxon>Oceanospirillales</taxon>
        <taxon>Halomonadaceae</taxon>
        <taxon>Halotalea</taxon>
    </lineage>
</organism>
<dbReference type="GO" id="GO:0004030">
    <property type="term" value="F:aldehyde dehydrogenase [NAD(P)+] activity"/>
    <property type="evidence" value="ECO:0007669"/>
    <property type="project" value="UniProtKB-ARBA"/>
</dbReference>
<evidence type="ECO:0000256" key="1">
    <source>
        <dbReference type="ARBA" id="ARBA00009986"/>
    </source>
</evidence>
<dbReference type="PANTHER" id="PTHR43111">
    <property type="entry name" value="ALDEHYDE DEHYDROGENASE B-RELATED"/>
    <property type="match status" value="1"/>
</dbReference>
<dbReference type="KEGG" id="haa:A5892_16565"/>
<evidence type="ECO:0000313" key="6">
    <source>
        <dbReference type="EMBL" id="ANF58880.1"/>
    </source>
</evidence>
<evidence type="ECO:0000256" key="3">
    <source>
        <dbReference type="PROSITE-ProRule" id="PRU10007"/>
    </source>
</evidence>
<keyword evidence="2 4" id="KW-0560">Oxidoreductase</keyword>
<dbReference type="InterPro" id="IPR015590">
    <property type="entry name" value="Aldehyde_DH_dom"/>
</dbReference>
<dbReference type="EMBL" id="CP015243">
    <property type="protein sequence ID" value="ANF58880.1"/>
    <property type="molecule type" value="Genomic_DNA"/>
</dbReference>
<dbReference type="PROSITE" id="PS00070">
    <property type="entry name" value="ALDEHYDE_DEHYDR_CYS"/>
    <property type="match status" value="1"/>
</dbReference>
<dbReference type="PANTHER" id="PTHR43111:SF1">
    <property type="entry name" value="ALDEHYDE DEHYDROGENASE B-RELATED"/>
    <property type="match status" value="1"/>
</dbReference>
<evidence type="ECO:0000313" key="7">
    <source>
        <dbReference type="Proteomes" id="UP000077875"/>
    </source>
</evidence>
<gene>
    <name evidence="6" type="ORF">A5892_16565</name>
</gene>
<dbReference type="PROSITE" id="PS00687">
    <property type="entry name" value="ALDEHYDE_DEHYDR_GLU"/>
    <property type="match status" value="1"/>
</dbReference>
<dbReference type="SUPFAM" id="SSF53720">
    <property type="entry name" value="ALDH-like"/>
    <property type="match status" value="1"/>
</dbReference>
<dbReference type="InterPro" id="IPR016163">
    <property type="entry name" value="Ald_DH_C"/>
</dbReference>
<dbReference type="InterPro" id="IPR016161">
    <property type="entry name" value="Ald_DH/histidinol_DH"/>
</dbReference>
<dbReference type="Gene3D" id="3.40.605.10">
    <property type="entry name" value="Aldehyde Dehydrogenase, Chain A, domain 1"/>
    <property type="match status" value="1"/>
</dbReference>
<feature type="active site" evidence="3">
    <location>
        <position position="262"/>
    </location>
</feature>
<evidence type="ECO:0000259" key="5">
    <source>
        <dbReference type="Pfam" id="PF00171"/>
    </source>
</evidence>
<accession>A0A172YI05</accession>
<dbReference type="RefSeq" id="WP_064123735.1">
    <property type="nucleotide sequence ID" value="NZ_CP015243.1"/>
</dbReference>
<dbReference type="InterPro" id="IPR029510">
    <property type="entry name" value="Ald_DH_CS_GLU"/>
</dbReference>
<dbReference type="InterPro" id="IPR016160">
    <property type="entry name" value="Ald_DH_CS_CYS"/>
</dbReference>